<protein>
    <recommendedName>
        <fullName evidence="2">AB hydrolase-1 domain-containing protein</fullName>
    </recommendedName>
</protein>
<dbReference type="InterPro" id="IPR000073">
    <property type="entry name" value="AB_hydrolase_1"/>
</dbReference>
<dbReference type="STRING" id="1797995.A2242_04305"/>
<gene>
    <name evidence="3" type="ORF">A2242_04305</name>
</gene>
<dbReference type="PANTHER" id="PTHR43798">
    <property type="entry name" value="MONOACYLGLYCEROL LIPASE"/>
    <property type="match status" value="1"/>
</dbReference>
<evidence type="ECO:0000256" key="1">
    <source>
        <dbReference type="ARBA" id="ARBA00022801"/>
    </source>
</evidence>
<organism evidence="3 4">
    <name type="scientific">Candidatus Falkowbacteria bacterium RIFOXYA2_FULL_47_9</name>
    <dbReference type="NCBI Taxonomy" id="1797995"/>
    <lineage>
        <taxon>Bacteria</taxon>
        <taxon>Candidatus Falkowiibacteriota</taxon>
    </lineage>
</organism>
<comment type="caution">
    <text evidence="3">The sequence shown here is derived from an EMBL/GenBank/DDBJ whole genome shotgun (WGS) entry which is preliminary data.</text>
</comment>
<sequence>MVINNLLVNYYQQAGGKAQPVLVFLHGWRSEGMIWQKVIEKLPECNVYVLDLPGFGRSQTPQNFTLQNYADVVDAFIKKFDLKNIVLVGHSFGGRIAIKLAARTPAYLQKIVLVNSAGMRGIAPARTFKTVLAKIAKPFFVLPFLQSARKKIYTALGSEDYVATPQLQRTFVNIINEDLTPLLAKIIQPTLLVWGENDADIPLTQARIMERNVPGSKLVILSQAGHFSFLDQPEIFSQELKNFLIAKN</sequence>
<evidence type="ECO:0000259" key="2">
    <source>
        <dbReference type="Pfam" id="PF00561"/>
    </source>
</evidence>
<dbReference type="GO" id="GO:0016787">
    <property type="term" value="F:hydrolase activity"/>
    <property type="evidence" value="ECO:0007669"/>
    <property type="project" value="UniProtKB-KW"/>
</dbReference>
<proteinExistence type="predicted"/>
<dbReference type="SUPFAM" id="SSF53474">
    <property type="entry name" value="alpha/beta-Hydrolases"/>
    <property type="match status" value="1"/>
</dbReference>
<feature type="domain" description="AB hydrolase-1" evidence="2">
    <location>
        <begin position="20"/>
        <end position="233"/>
    </location>
</feature>
<dbReference type="EMBL" id="MFGC01000047">
    <property type="protein sequence ID" value="OGF26505.1"/>
    <property type="molecule type" value="Genomic_DNA"/>
</dbReference>
<keyword evidence="1" id="KW-0378">Hydrolase</keyword>
<dbReference type="AlphaFoldDB" id="A0A1F5SIK4"/>
<dbReference type="Proteomes" id="UP000178925">
    <property type="component" value="Unassembled WGS sequence"/>
</dbReference>
<dbReference type="GO" id="GO:0016020">
    <property type="term" value="C:membrane"/>
    <property type="evidence" value="ECO:0007669"/>
    <property type="project" value="TreeGrafter"/>
</dbReference>
<dbReference type="PRINTS" id="PR00111">
    <property type="entry name" value="ABHYDROLASE"/>
</dbReference>
<evidence type="ECO:0000313" key="4">
    <source>
        <dbReference type="Proteomes" id="UP000178925"/>
    </source>
</evidence>
<accession>A0A1F5SIK4</accession>
<dbReference type="InterPro" id="IPR050266">
    <property type="entry name" value="AB_hydrolase_sf"/>
</dbReference>
<dbReference type="PANTHER" id="PTHR43798:SF31">
    <property type="entry name" value="AB HYDROLASE SUPERFAMILY PROTEIN YCLE"/>
    <property type="match status" value="1"/>
</dbReference>
<evidence type="ECO:0000313" key="3">
    <source>
        <dbReference type="EMBL" id="OGF26505.1"/>
    </source>
</evidence>
<dbReference type="Gene3D" id="3.40.50.1820">
    <property type="entry name" value="alpha/beta hydrolase"/>
    <property type="match status" value="1"/>
</dbReference>
<dbReference type="Pfam" id="PF00561">
    <property type="entry name" value="Abhydrolase_1"/>
    <property type="match status" value="1"/>
</dbReference>
<reference evidence="3 4" key="1">
    <citation type="journal article" date="2016" name="Nat. Commun.">
        <title>Thousands of microbial genomes shed light on interconnected biogeochemical processes in an aquifer system.</title>
        <authorList>
            <person name="Anantharaman K."/>
            <person name="Brown C.T."/>
            <person name="Hug L.A."/>
            <person name="Sharon I."/>
            <person name="Castelle C.J."/>
            <person name="Probst A.J."/>
            <person name="Thomas B.C."/>
            <person name="Singh A."/>
            <person name="Wilkins M.J."/>
            <person name="Karaoz U."/>
            <person name="Brodie E.L."/>
            <person name="Williams K.H."/>
            <person name="Hubbard S.S."/>
            <person name="Banfield J.F."/>
        </authorList>
    </citation>
    <scope>NUCLEOTIDE SEQUENCE [LARGE SCALE GENOMIC DNA]</scope>
</reference>
<dbReference type="InterPro" id="IPR029058">
    <property type="entry name" value="AB_hydrolase_fold"/>
</dbReference>
<name>A0A1F5SIK4_9BACT</name>